<feature type="transmembrane region" description="Helical" evidence="6">
    <location>
        <begin position="212"/>
        <end position="233"/>
    </location>
</feature>
<dbReference type="EMBL" id="CAJFCV020000002">
    <property type="protein sequence ID" value="CAG9093179.1"/>
    <property type="molecule type" value="Genomic_DNA"/>
</dbReference>
<accession>A0A1I7SCZ9</accession>
<comment type="similarity">
    <text evidence="2">Belongs to the PA-phosphatase related phosphoesterase family.</text>
</comment>
<evidence type="ECO:0000313" key="9">
    <source>
        <dbReference type="EMBL" id="CAG9093179.1"/>
    </source>
</evidence>
<dbReference type="GO" id="GO:0046839">
    <property type="term" value="P:phospholipid dephosphorylation"/>
    <property type="evidence" value="ECO:0007669"/>
    <property type="project" value="TreeGrafter"/>
</dbReference>
<evidence type="ECO:0000256" key="3">
    <source>
        <dbReference type="ARBA" id="ARBA00022692"/>
    </source>
</evidence>
<dbReference type="Proteomes" id="UP000095284">
    <property type="component" value="Unplaced"/>
</dbReference>
<keyword evidence="5 6" id="KW-0472">Membrane</keyword>
<dbReference type="PANTHER" id="PTHR10165">
    <property type="entry name" value="LIPID PHOSPHATE PHOSPHATASE"/>
    <property type="match status" value="1"/>
</dbReference>
<dbReference type="GO" id="GO:0007165">
    <property type="term" value="P:signal transduction"/>
    <property type="evidence" value="ECO:0007669"/>
    <property type="project" value="TreeGrafter"/>
</dbReference>
<protein>
    <submittedName>
        <fullName evidence="8">(pine wood nematode) hypothetical protein</fullName>
    </submittedName>
    <submittedName>
        <fullName evidence="12">AcidPPc domain-containing protein</fullName>
    </submittedName>
</protein>
<dbReference type="Proteomes" id="UP000582659">
    <property type="component" value="Unassembled WGS sequence"/>
</dbReference>
<evidence type="ECO:0000259" key="7">
    <source>
        <dbReference type="SMART" id="SM00014"/>
    </source>
</evidence>
<dbReference type="PANTHER" id="PTHR10165:SF103">
    <property type="entry name" value="PHOSPHOLIPID PHOSPHATASE HOMOLOG 1.2 HOMOLOG"/>
    <property type="match status" value="1"/>
</dbReference>
<name>A0A1I7SCZ9_BURXY</name>
<feature type="domain" description="Phosphatidic acid phosphatase type 2/haloperoxidase" evidence="7">
    <location>
        <begin position="78"/>
        <end position="224"/>
    </location>
</feature>
<evidence type="ECO:0000313" key="12">
    <source>
        <dbReference type="WBParaSite" id="BXY_1090300.1"/>
    </source>
</evidence>
<reference evidence="9" key="2">
    <citation type="submission" date="2020-08" db="EMBL/GenBank/DDBJ databases">
        <authorList>
            <person name="Kikuchi T."/>
        </authorList>
    </citation>
    <scope>NUCLEOTIDE SEQUENCE</scope>
    <source>
        <strain evidence="8">Ka4C1</strain>
    </source>
</reference>
<dbReference type="SUPFAM" id="SSF48317">
    <property type="entry name" value="Acid phosphatase/Vanadium-dependent haloperoxidase"/>
    <property type="match status" value="1"/>
</dbReference>
<evidence type="ECO:0000256" key="2">
    <source>
        <dbReference type="ARBA" id="ARBA00008816"/>
    </source>
</evidence>
<dbReference type="Pfam" id="PF01569">
    <property type="entry name" value="PAP2"/>
    <property type="match status" value="1"/>
</dbReference>
<dbReference type="EMBL" id="CAJFDI010000002">
    <property type="protein sequence ID" value="CAD5213722.1"/>
    <property type="molecule type" value="Genomic_DNA"/>
</dbReference>
<feature type="transmembrane region" description="Helical" evidence="6">
    <location>
        <begin position="74"/>
        <end position="94"/>
    </location>
</feature>
<evidence type="ECO:0000256" key="4">
    <source>
        <dbReference type="ARBA" id="ARBA00022989"/>
    </source>
</evidence>
<dbReference type="Gene3D" id="1.20.144.10">
    <property type="entry name" value="Phosphatidic acid phosphatase type 2/haloperoxidase"/>
    <property type="match status" value="1"/>
</dbReference>
<reference evidence="12" key="1">
    <citation type="submission" date="2016-11" db="UniProtKB">
        <authorList>
            <consortium name="WormBaseParasite"/>
        </authorList>
    </citation>
    <scope>IDENTIFICATION</scope>
</reference>
<organism evidence="10 12">
    <name type="scientific">Bursaphelenchus xylophilus</name>
    <name type="common">Pinewood nematode worm</name>
    <name type="synonym">Aphelenchoides xylophilus</name>
    <dbReference type="NCBI Taxonomy" id="6326"/>
    <lineage>
        <taxon>Eukaryota</taxon>
        <taxon>Metazoa</taxon>
        <taxon>Ecdysozoa</taxon>
        <taxon>Nematoda</taxon>
        <taxon>Chromadorea</taxon>
        <taxon>Rhabditida</taxon>
        <taxon>Tylenchina</taxon>
        <taxon>Tylenchomorpha</taxon>
        <taxon>Aphelenchoidea</taxon>
        <taxon>Aphelenchoididae</taxon>
        <taxon>Bursaphelenchus</taxon>
    </lineage>
</organism>
<feature type="transmembrane region" description="Helical" evidence="6">
    <location>
        <begin position="145"/>
        <end position="166"/>
    </location>
</feature>
<dbReference type="GO" id="GO:0005886">
    <property type="term" value="C:plasma membrane"/>
    <property type="evidence" value="ECO:0007669"/>
    <property type="project" value="TreeGrafter"/>
</dbReference>
<sequence>MGVYRRGFFCDDETIMYPMKPETVNLVALLLIAFVPQLIVIIVTESFRLYRFENEYLSKVECGRSKPVRLLSRVLKFYGYSLLILVICSFLTAVTKNAVGRLRPNFLDVCQPTIDWRHNCTTHEYLTDYECTAKRSDWQMKDARLSFFSGHSSMSMSMGMFIVVYLQSRAAGECWLNTLIPVIQSLAFCGAIYVGLTRIFDHKHHWSDVLTGLTVGMVIVILVWKFVAGYDLAPIKQRSRKVLCNNEELEMKEAVVNGNGRAYLNGSFERTGSNQRL</sequence>
<gene>
    <name evidence="8" type="ORF">BXYJ_LOCUS3172</name>
</gene>
<feature type="transmembrane region" description="Helical" evidence="6">
    <location>
        <begin position="26"/>
        <end position="44"/>
    </location>
</feature>
<evidence type="ECO:0000313" key="10">
    <source>
        <dbReference type="Proteomes" id="UP000095284"/>
    </source>
</evidence>
<dbReference type="GO" id="GO:0006644">
    <property type="term" value="P:phospholipid metabolic process"/>
    <property type="evidence" value="ECO:0007669"/>
    <property type="project" value="InterPro"/>
</dbReference>
<dbReference type="SMART" id="SM00014">
    <property type="entry name" value="acidPPc"/>
    <property type="match status" value="1"/>
</dbReference>
<evidence type="ECO:0000256" key="5">
    <source>
        <dbReference type="ARBA" id="ARBA00023136"/>
    </source>
</evidence>
<keyword evidence="4 6" id="KW-1133">Transmembrane helix</keyword>
<keyword evidence="3 6" id="KW-0812">Transmembrane</keyword>
<dbReference type="InterPro" id="IPR036938">
    <property type="entry name" value="PAP2/HPO_sf"/>
</dbReference>
<dbReference type="Proteomes" id="UP000659654">
    <property type="component" value="Unassembled WGS sequence"/>
</dbReference>
<dbReference type="InterPro" id="IPR000326">
    <property type="entry name" value="PAP2/HPO"/>
</dbReference>
<dbReference type="GO" id="GO:0008195">
    <property type="term" value="F:phosphatidate phosphatase activity"/>
    <property type="evidence" value="ECO:0007669"/>
    <property type="project" value="TreeGrafter"/>
</dbReference>
<dbReference type="AlphaFoldDB" id="A0A1I7SCZ9"/>
<dbReference type="InterPro" id="IPR043216">
    <property type="entry name" value="PAP-like"/>
</dbReference>
<keyword evidence="11" id="KW-1185">Reference proteome</keyword>
<feature type="transmembrane region" description="Helical" evidence="6">
    <location>
        <begin position="178"/>
        <end position="200"/>
    </location>
</feature>
<evidence type="ECO:0000256" key="6">
    <source>
        <dbReference type="SAM" id="Phobius"/>
    </source>
</evidence>
<dbReference type="WBParaSite" id="BXY_1090300.1">
    <property type="protein sequence ID" value="BXY_1090300.1"/>
    <property type="gene ID" value="BXY_1090300"/>
</dbReference>
<evidence type="ECO:0000313" key="8">
    <source>
        <dbReference type="EMBL" id="CAD5213722.1"/>
    </source>
</evidence>
<dbReference type="eggNOG" id="KOG3030">
    <property type="taxonomic scope" value="Eukaryota"/>
</dbReference>
<dbReference type="OrthoDB" id="8907274at2759"/>
<evidence type="ECO:0000313" key="11">
    <source>
        <dbReference type="Proteomes" id="UP000659654"/>
    </source>
</evidence>
<comment type="subcellular location">
    <subcellularLocation>
        <location evidence="1">Membrane</location>
        <topology evidence="1">Multi-pass membrane protein</topology>
    </subcellularLocation>
</comment>
<proteinExistence type="inferred from homology"/>
<evidence type="ECO:0000256" key="1">
    <source>
        <dbReference type="ARBA" id="ARBA00004141"/>
    </source>
</evidence>